<keyword evidence="2 8" id="KW-0378">Hydrolase</keyword>
<dbReference type="InterPro" id="IPR011605">
    <property type="entry name" value="NusB_fam"/>
</dbReference>
<accession>A0A2M6WBP3</accession>
<dbReference type="SUPFAM" id="SSF55811">
    <property type="entry name" value="Nudix"/>
    <property type="match status" value="1"/>
</dbReference>
<sequence length="286" mass="32866">MSNRHLARTLVLQSLFQWDFNQKKENLNKLLEFNKSEFAPDFDDQDFSANLLKAVIDKIDEIDVLIVKYAPEWPLDQITIVDRNVLRIGIYELKFSQDIPPKVAINEAIELAKKYGGQSSGKFVNGVLGSVYKDMQTNKEKVEFDQEPAREFSAGGVVFKKTGDDYKFALILDAYDKWTFPKGHIEEKEEQEQAALREVKEEIGIKEAKSHGYLGNIDIRVNDPNKRPTPKTIHYYLIETSDDQLVVPNVTEVKDVKWFSKEEALVTISYENALEIFQAALMKLKI</sequence>
<evidence type="ECO:0000259" key="9">
    <source>
        <dbReference type="PROSITE" id="PS51462"/>
    </source>
</evidence>
<dbReference type="GO" id="GO:0031564">
    <property type="term" value="P:transcription antitermination"/>
    <property type="evidence" value="ECO:0007669"/>
    <property type="project" value="UniProtKB-KW"/>
</dbReference>
<name>A0A2M6WBP3_9BACT</name>
<organism evidence="10 11">
    <name type="scientific">Candidatus Komeilibacteria bacterium CG10_big_fil_rev_8_21_14_0_10_41_13</name>
    <dbReference type="NCBI Taxonomy" id="1974476"/>
    <lineage>
        <taxon>Bacteria</taxon>
        <taxon>Candidatus Komeiliibacteriota</taxon>
    </lineage>
</organism>
<dbReference type="AlphaFoldDB" id="A0A2M6WBP3"/>
<evidence type="ECO:0000256" key="7">
    <source>
        <dbReference type="HAMAP-Rule" id="MF_00073"/>
    </source>
</evidence>
<dbReference type="Proteomes" id="UP000230543">
    <property type="component" value="Unassembled WGS sequence"/>
</dbReference>
<evidence type="ECO:0000256" key="3">
    <source>
        <dbReference type="ARBA" id="ARBA00022814"/>
    </source>
</evidence>
<dbReference type="InterPro" id="IPR015797">
    <property type="entry name" value="NUDIX_hydrolase-like_dom_sf"/>
</dbReference>
<dbReference type="Gene3D" id="1.10.940.10">
    <property type="entry name" value="NusB-like"/>
    <property type="match status" value="1"/>
</dbReference>
<keyword evidence="3 7" id="KW-0889">Transcription antitermination</keyword>
<dbReference type="GO" id="GO:0003723">
    <property type="term" value="F:RNA binding"/>
    <property type="evidence" value="ECO:0007669"/>
    <property type="project" value="UniProtKB-UniRule"/>
</dbReference>
<comment type="caution">
    <text evidence="10">The sequence shown here is derived from an EMBL/GenBank/DDBJ whole genome shotgun (WGS) entry which is preliminary data.</text>
</comment>
<evidence type="ECO:0000256" key="5">
    <source>
        <dbReference type="ARBA" id="ARBA00023015"/>
    </source>
</evidence>
<dbReference type="GO" id="GO:0006353">
    <property type="term" value="P:DNA-templated transcription termination"/>
    <property type="evidence" value="ECO:0007669"/>
    <property type="project" value="UniProtKB-UniRule"/>
</dbReference>
<evidence type="ECO:0000256" key="6">
    <source>
        <dbReference type="ARBA" id="ARBA00023163"/>
    </source>
</evidence>
<evidence type="ECO:0000256" key="4">
    <source>
        <dbReference type="ARBA" id="ARBA00022884"/>
    </source>
</evidence>
<proteinExistence type="inferred from homology"/>
<dbReference type="Gene3D" id="3.90.79.10">
    <property type="entry name" value="Nucleoside Triphosphate Pyrophosphohydrolase"/>
    <property type="match status" value="1"/>
</dbReference>
<dbReference type="HAMAP" id="MF_00073">
    <property type="entry name" value="NusB"/>
    <property type="match status" value="1"/>
</dbReference>
<dbReference type="Pfam" id="PF00293">
    <property type="entry name" value="NUDIX"/>
    <property type="match status" value="1"/>
</dbReference>
<evidence type="ECO:0000256" key="1">
    <source>
        <dbReference type="ARBA" id="ARBA00005952"/>
    </source>
</evidence>
<dbReference type="GO" id="GO:0005829">
    <property type="term" value="C:cytosol"/>
    <property type="evidence" value="ECO:0007669"/>
    <property type="project" value="TreeGrafter"/>
</dbReference>
<feature type="domain" description="Nudix hydrolase" evidence="9">
    <location>
        <begin position="149"/>
        <end position="280"/>
    </location>
</feature>
<protein>
    <recommendedName>
        <fullName evidence="7">Transcription antitermination protein NusB</fullName>
    </recommendedName>
    <alternativeName>
        <fullName evidence="7">Antitermination factor NusB</fullName>
    </alternativeName>
</protein>
<evidence type="ECO:0000256" key="8">
    <source>
        <dbReference type="RuleBase" id="RU003476"/>
    </source>
</evidence>
<dbReference type="PRINTS" id="PR00502">
    <property type="entry name" value="NUDIXFAMILY"/>
</dbReference>
<dbReference type="EMBL" id="PFBO01000123">
    <property type="protein sequence ID" value="PIT90197.1"/>
    <property type="molecule type" value="Genomic_DNA"/>
</dbReference>
<evidence type="ECO:0000256" key="2">
    <source>
        <dbReference type="ARBA" id="ARBA00022801"/>
    </source>
</evidence>
<dbReference type="CDD" id="cd00619">
    <property type="entry name" value="Terminator_NusB"/>
    <property type="match status" value="1"/>
</dbReference>
<dbReference type="PROSITE" id="PS51462">
    <property type="entry name" value="NUDIX"/>
    <property type="match status" value="1"/>
</dbReference>
<comment type="similarity">
    <text evidence="8">Belongs to the Nudix hydrolase family.</text>
</comment>
<dbReference type="InterPro" id="IPR020084">
    <property type="entry name" value="NUDIX_hydrolase_CS"/>
</dbReference>
<dbReference type="PANTHER" id="PTHR11078">
    <property type="entry name" value="N UTILIZATION SUBSTANCE PROTEIN B-RELATED"/>
    <property type="match status" value="1"/>
</dbReference>
<comment type="function">
    <text evidence="7">Involved in transcription antitermination. Required for transcription of ribosomal RNA (rRNA) genes. Binds specifically to the boxA antiterminator sequence of the ribosomal RNA (rrn) operons.</text>
</comment>
<keyword evidence="4 7" id="KW-0694">RNA-binding</keyword>
<reference evidence="11" key="1">
    <citation type="submission" date="2017-09" db="EMBL/GenBank/DDBJ databases">
        <title>Depth-based differentiation of microbial function through sediment-hosted aquifers and enrichment of novel symbionts in the deep terrestrial subsurface.</title>
        <authorList>
            <person name="Probst A.J."/>
            <person name="Ladd B."/>
            <person name="Jarett J.K."/>
            <person name="Geller-Mcgrath D.E."/>
            <person name="Sieber C.M.K."/>
            <person name="Emerson J.B."/>
            <person name="Anantharaman K."/>
            <person name="Thomas B.C."/>
            <person name="Malmstrom R."/>
            <person name="Stieglmeier M."/>
            <person name="Klingl A."/>
            <person name="Woyke T."/>
            <person name="Ryan C.M."/>
            <person name="Banfield J.F."/>
        </authorList>
    </citation>
    <scope>NUCLEOTIDE SEQUENCE [LARGE SCALE GENOMIC DNA]</scope>
</reference>
<dbReference type="InterPro" id="IPR020476">
    <property type="entry name" value="Nudix_hydrolase"/>
</dbReference>
<dbReference type="NCBIfam" id="TIGR01951">
    <property type="entry name" value="nusB"/>
    <property type="match status" value="1"/>
</dbReference>
<dbReference type="PANTHER" id="PTHR11078:SF3">
    <property type="entry name" value="ANTITERMINATION NUSB DOMAIN-CONTAINING PROTEIN"/>
    <property type="match status" value="1"/>
</dbReference>
<keyword evidence="5 7" id="KW-0805">Transcription regulation</keyword>
<gene>
    <name evidence="7 10" type="primary">nusB</name>
    <name evidence="10" type="ORF">COU22_03405</name>
</gene>
<evidence type="ECO:0000313" key="11">
    <source>
        <dbReference type="Proteomes" id="UP000230543"/>
    </source>
</evidence>
<dbReference type="InterPro" id="IPR035926">
    <property type="entry name" value="NusB-like_sf"/>
</dbReference>
<keyword evidence="6 7" id="KW-0804">Transcription</keyword>
<dbReference type="InterPro" id="IPR006027">
    <property type="entry name" value="NusB_RsmB_TIM44"/>
</dbReference>
<dbReference type="GO" id="GO:0016787">
    <property type="term" value="F:hydrolase activity"/>
    <property type="evidence" value="ECO:0007669"/>
    <property type="project" value="UniProtKB-KW"/>
</dbReference>
<dbReference type="Pfam" id="PF01029">
    <property type="entry name" value="NusB"/>
    <property type="match status" value="1"/>
</dbReference>
<comment type="similarity">
    <text evidence="1 7">Belongs to the NusB family.</text>
</comment>
<dbReference type="PROSITE" id="PS00893">
    <property type="entry name" value="NUDIX_BOX"/>
    <property type="match status" value="1"/>
</dbReference>
<dbReference type="InterPro" id="IPR000086">
    <property type="entry name" value="NUDIX_hydrolase_dom"/>
</dbReference>
<evidence type="ECO:0000313" key="10">
    <source>
        <dbReference type="EMBL" id="PIT90197.1"/>
    </source>
</evidence>
<dbReference type="SUPFAM" id="SSF48013">
    <property type="entry name" value="NusB-like"/>
    <property type="match status" value="1"/>
</dbReference>